<feature type="signal peptide" evidence="11">
    <location>
        <begin position="1"/>
        <end position="30"/>
    </location>
</feature>
<dbReference type="GO" id="GO:0071972">
    <property type="term" value="F:peptidoglycan L,D-transpeptidase activity"/>
    <property type="evidence" value="ECO:0007669"/>
    <property type="project" value="TreeGrafter"/>
</dbReference>
<dbReference type="InterPro" id="IPR038063">
    <property type="entry name" value="Transpep_catalytic_dom"/>
</dbReference>
<dbReference type="PANTHER" id="PTHR30582">
    <property type="entry name" value="L,D-TRANSPEPTIDASE"/>
    <property type="match status" value="1"/>
</dbReference>
<evidence type="ECO:0000256" key="4">
    <source>
        <dbReference type="ARBA" id="ARBA00022679"/>
    </source>
</evidence>
<feature type="chain" id="PRO_5002642895" description="L,D-TPase catalytic domain-containing protein" evidence="11">
    <location>
        <begin position="31"/>
        <end position="243"/>
    </location>
</feature>
<dbReference type="EMBL" id="CP000554">
    <property type="protein sequence ID" value="ABM77477.1"/>
    <property type="molecule type" value="Genomic_DNA"/>
</dbReference>
<dbReference type="STRING" id="59922.P9303_07261"/>
<proteinExistence type="inferred from homology"/>
<dbReference type="AlphaFoldDB" id="A2C7L7"/>
<keyword evidence="4" id="KW-0808">Transferase</keyword>
<accession>A2C7L7</accession>
<dbReference type="PROSITE" id="PS52029">
    <property type="entry name" value="LD_TPASE"/>
    <property type="match status" value="1"/>
</dbReference>
<dbReference type="KEGG" id="pmf:P9303_07261"/>
<evidence type="ECO:0000259" key="12">
    <source>
        <dbReference type="PROSITE" id="PS52029"/>
    </source>
</evidence>
<dbReference type="GO" id="GO:0016757">
    <property type="term" value="F:glycosyltransferase activity"/>
    <property type="evidence" value="ECO:0007669"/>
    <property type="project" value="UniProtKB-KW"/>
</dbReference>
<feature type="active site" description="Nucleophile" evidence="9">
    <location>
        <position position="218"/>
    </location>
</feature>
<dbReference type="GO" id="GO:0005576">
    <property type="term" value="C:extracellular region"/>
    <property type="evidence" value="ECO:0007669"/>
    <property type="project" value="TreeGrafter"/>
</dbReference>
<evidence type="ECO:0000256" key="9">
    <source>
        <dbReference type="PROSITE-ProRule" id="PRU01373"/>
    </source>
</evidence>
<evidence type="ECO:0000313" key="14">
    <source>
        <dbReference type="Proteomes" id="UP000002274"/>
    </source>
</evidence>
<name>A2C7L7_PROM3</name>
<evidence type="ECO:0000256" key="2">
    <source>
        <dbReference type="ARBA" id="ARBA00005992"/>
    </source>
</evidence>
<gene>
    <name evidence="13" type="ordered locus">P9303_07261</name>
</gene>
<evidence type="ECO:0000256" key="1">
    <source>
        <dbReference type="ARBA" id="ARBA00004752"/>
    </source>
</evidence>
<dbReference type="BioCyc" id="PMAR59922:G1G80-663-MONOMER"/>
<dbReference type="Proteomes" id="UP000002274">
    <property type="component" value="Chromosome"/>
</dbReference>
<dbReference type="RefSeq" id="WP_011825391.1">
    <property type="nucleotide sequence ID" value="NC_008820.1"/>
</dbReference>
<evidence type="ECO:0000256" key="10">
    <source>
        <dbReference type="SAM" id="MobiDB-lite"/>
    </source>
</evidence>
<evidence type="ECO:0000256" key="5">
    <source>
        <dbReference type="ARBA" id="ARBA00022801"/>
    </source>
</evidence>
<comment type="pathway">
    <text evidence="1 9">Cell wall biogenesis; peptidoglycan biosynthesis.</text>
</comment>
<keyword evidence="7 9" id="KW-0573">Peptidoglycan synthesis</keyword>
<dbReference type="GO" id="GO:0071555">
    <property type="term" value="P:cell wall organization"/>
    <property type="evidence" value="ECO:0007669"/>
    <property type="project" value="UniProtKB-UniRule"/>
</dbReference>
<evidence type="ECO:0000313" key="13">
    <source>
        <dbReference type="EMBL" id="ABM77477.1"/>
    </source>
</evidence>
<keyword evidence="5" id="KW-0378">Hydrolase</keyword>
<dbReference type="SUPFAM" id="SSF141523">
    <property type="entry name" value="L,D-transpeptidase catalytic domain-like"/>
    <property type="match status" value="1"/>
</dbReference>
<dbReference type="PANTHER" id="PTHR30582:SF24">
    <property type="entry name" value="L,D-TRANSPEPTIDASE ERFK_SRFK-RELATED"/>
    <property type="match status" value="1"/>
</dbReference>
<dbReference type="GO" id="GO:0008360">
    <property type="term" value="P:regulation of cell shape"/>
    <property type="evidence" value="ECO:0007669"/>
    <property type="project" value="UniProtKB-UniRule"/>
</dbReference>
<feature type="region of interest" description="Disordered" evidence="10">
    <location>
        <begin position="34"/>
        <end position="107"/>
    </location>
</feature>
<evidence type="ECO:0000256" key="3">
    <source>
        <dbReference type="ARBA" id="ARBA00022676"/>
    </source>
</evidence>
<keyword evidence="6 9" id="KW-0133">Cell shape</keyword>
<sequence>MSSLLRRPFSLLPVSLILAGAVALPGMVQASPEVSADNTEASASPEVSADNTEASASPEIPADNSEVSVSPEVSADNTEASASPEVSADNTEASASPEIPADNSEVSVSPEISTKVVLLLGRREISVIRDGEKLGPWPVAIGDPRTPTPTGVFKVENKVTNPQYQSTKSGRVNPAIGVASPLGDRWIGFLQSGQNQFGIHGTPWPYWVNARAAVTNGCVRMLHAHVRQLFDVVEVGTTVEILR</sequence>
<evidence type="ECO:0000256" key="11">
    <source>
        <dbReference type="SAM" id="SignalP"/>
    </source>
</evidence>
<dbReference type="InterPro" id="IPR050979">
    <property type="entry name" value="LD-transpeptidase"/>
</dbReference>
<dbReference type="GO" id="GO:0018104">
    <property type="term" value="P:peptidoglycan-protein cross-linking"/>
    <property type="evidence" value="ECO:0007669"/>
    <property type="project" value="TreeGrafter"/>
</dbReference>
<dbReference type="UniPathway" id="UPA00219"/>
<feature type="active site" description="Proton donor/acceptor" evidence="9">
    <location>
        <position position="200"/>
    </location>
</feature>
<protein>
    <recommendedName>
        <fullName evidence="12">L,D-TPase catalytic domain-containing protein</fullName>
    </recommendedName>
</protein>
<reference evidence="13 14" key="1">
    <citation type="journal article" date="2007" name="PLoS Genet.">
        <title>Patterns and implications of gene gain and loss in the evolution of Prochlorococcus.</title>
        <authorList>
            <person name="Kettler G.C."/>
            <person name="Martiny A.C."/>
            <person name="Huang K."/>
            <person name="Zucker J."/>
            <person name="Coleman M.L."/>
            <person name="Rodrigue S."/>
            <person name="Chen F."/>
            <person name="Lapidus A."/>
            <person name="Ferriera S."/>
            <person name="Johnson J."/>
            <person name="Steglich C."/>
            <person name="Church G.M."/>
            <person name="Richardson P."/>
            <person name="Chisholm S.W."/>
        </authorList>
    </citation>
    <scope>NUCLEOTIDE SEQUENCE [LARGE SCALE GENOMIC DNA]</scope>
    <source>
        <strain evidence="13 14">MIT 9303</strain>
    </source>
</reference>
<feature type="domain" description="L,D-TPase catalytic" evidence="12">
    <location>
        <begin position="114"/>
        <end position="242"/>
    </location>
</feature>
<organism evidence="13 14">
    <name type="scientific">Prochlorococcus marinus (strain MIT 9303)</name>
    <dbReference type="NCBI Taxonomy" id="59922"/>
    <lineage>
        <taxon>Bacteria</taxon>
        <taxon>Bacillati</taxon>
        <taxon>Cyanobacteriota</taxon>
        <taxon>Cyanophyceae</taxon>
        <taxon>Synechococcales</taxon>
        <taxon>Prochlorococcaceae</taxon>
        <taxon>Prochlorococcus</taxon>
    </lineage>
</organism>
<dbReference type="InterPro" id="IPR005490">
    <property type="entry name" value="LD_TPept_cat_dom"/>
</dbReference>
<comment type="similarity">
    <text evidence="2">Belongs to the YkuD family.</text>
</comment>
<evidence type="ECO:0000256" key="8">
    <source>
        <dbReference type="ARBA" id="ARBA00023316"/>
    </source>
</evidence>
<dbReference type="Gene3D" id="2.40.440.10">
    <property type="entry name" value="L,D-transpeptidase catalytic domain-like"/>
    <property type="match status" value="1"/>
</dbReference>
<keyword evidence="11" id="KW-0732">Signal</keyword>
<keyword evidence="3" id="KW-0328">Glycosyltransferase</keyword>
<evidence type="ECO:0000256" key="7">
    <source>
        <dbReference type="ARBA" id="ARBA00022984"/>
    </source>
</evidence>
<evidence type="ECO:0000256" key="6">
    <source>
        <dbReference type="ARBA" id="ARBA00022960"/>
    </source>
</evidence>
<dbReference type="CDD" id="cd16913">
    <property type="entry name" value="YkuD_like"/>
    <property type="match status" value="1"/>
</dbReference>
<dbReference type="HOGENOM" id="CLU_042399_4_2_3"/>
<dbReference type="Pfam" id="PF03734">
    <property type="entry name" value="YkuD"/>
    <property type="match status" value="1"/>
</dbReference>
<keyword evidence="8 9" id="KW-0961">Cell wall biogenesis/degradation</keyword>